<dbReference type="SUPFAM" id="SSF50978">
    <property type="entry name" value="WD40 repeat-like"/>
    <property type="match status" value="1"/>
</dbReference>
<feature type="domain" description="F-box" evidence="2">
    <location>
        <begin position="19"/>
        <end position="74"/>
    </location>
</feature>
<dbReference type="InterPro" id="IPR036047">
    <property type="entry name" value="F-box-like_dom_sf"/>
</dbReference>
<dbReference type="HOGENOM" id="CLU_548823_0_0_1"/>
<feature type="region of interest" description="Disordered" evidence="1">
    <location>
        <begin position="309"/>
        <end position="332"/>
    </location>
</feature>
<dbReference type="OMA" id="WSYEPIY"/>
<sequence>MAHVSALQMMSEHYSSTAPHRLDTLPDDVLGAIFKKLTIQDLLKCRRAGKLLQKRVDSLGIPLYLITHRQYHQTLSPPPSQWPPFLLAKHNHRINKSLESHTWHALQMGRTWPQSVIPTIYVDEDRGRIVVSAGGEVIVHPLYAPRGYYGEPRYGGKVVGPGRDFVLRTPGSGSKSDVVSVVDLHDGQGSLAIAKFDGQIERIILPDYGPTIPKSTARYPHESTRSTRLRKVTGSEKGEMMMTTSWDGVVSLLQTRSPWIEPITMSLEGKVAWSSLLTTSHPTLSPMAMLGTKTVISVHSILPSGISSTPSRLLEGPEHPQTSSPYDLRLPSPSSSHHPSLLLSAWYDSHLRIHDLRSPSLSPILTFQDPFTWADGSAFYSACFTGEHHIAGGGARHGTVAFFDIRNSKTGWSCFSPGGKGSPVYSLQGEGGRVWGVTERRAFVLAFDGSGNKPGGLVAHEARAMASRDRDRDRGRYAPSGWRGRGGKWVWPIKYDVDEGNRAVGYEHTERDIRLFDSLIAA</sequence>
<dbReference type="EMBL" id="CP025762">
    <property type="protein sequence ID" value="KGB80266.1"/>
    <property type="molecule type" value="Genomic_DNA"/>
</dbReference>
<dbReference type="KEGG" id="cdeu:CNBG_6104"/>
<dbReference type="Proteomes" id="UP000029445">
    <property type="component" value="Chromosome 4"/>
</dbReference>
<name>A0A095DI01_CRYD2</name>
<dbReference type="InterPro" id="IPR036322">
    <property type="entry name" value="WD40_repeat_dom_sf"/>
</dbReference>
<dbReference type="Gene3D" id="2.130.10.10">
    <property type="entry name" value="YVTN repeat-like/Quinoprotein amine dehydrogenase"/>
    <property type="match status" value="1"/>
</dbReference>
<organism evidence="3 4">
    <name type="scientific">Cryptococcus deuterogattii (strain R265)</name>
    <name type="common">Cryptococcus gattii VGII (strain R265)</name>
    <dbReference type="NCBI Taxonomy" id="294750"/>
    <lineage>
        <taxon>Eukaryota</taxon>
        <taxon>Fungi</taxon>
        <taxon>Dikarya</taxon>
        <taxon>Basidiomycota</taxon>
        <taxon>Agaricomycotina</taxon>
        <taxon>Tremellomycetes</taxon>
        <taxon>Tremellales</taxon>
        <taxon>Cryptococcaceae</taxon>
        <taxon>Cryptococcus</taxon>
        <taxon>Cryptococcus gattii species complex</taxon>
    </lineage>
</organism>
<reference evidence="3 4" key="2">
    <citation type="journal article" date="2018" name="Proc. Natl. Acad. Sci.">
        <title>RNAi is a critical determinant of centromere evolution in closely related fungi.</title>
        <authorList>
            <person name="Yadav V."/>
            <person name="Sun S."/>
            <person name="Billmyre R.B."/>
            <person name="Thimmappa B.C."/>
            <person name="Shea T."/>
            <person name="Lintner R."/>
            <person name="Bakkeren G."/>
            <person name="Cuomo C.A."/>
            <person name="Heitman J."/>
            <person name="Sanyal K."/>
        </authorList>
    </citation>
    <scope>NUCLEOTIDE SEQUENCE [LARGE SCALE GENOMIC DNA]</scope>
    <source>
        <strain evidence="3 4">R265</strain>
    </source>
</reference>
<dbReference type="InterPro" id="IPR015943">
    <property type="entry name" value="WD40/YVTN_repeat-like_dom_sf"/>
</dbReference>
<proteinExistence type="predicted"/>
<dbReference type="OrthoDB" id="1259151at2759"/>
<dbReference type="AlphaFoldDB" id="A0A095DI01"/>
<accession>A0A095DI01</accession>
<dbReference type="RefSeq" id="XP_062885882.1">
    <property type="nucleotide sequence ID" value="XM_063029927.1"/>
</dbReference>
<evidence type="ECO:0000313" key="4">
    <source>
        <dbReference type="Proteomes" id="UP000029445"/>
    </source>
</evidence>
<keyword evidence="4" id="KW-1185">Reference proteome</keyword>
<dbReference type="PROSITE" id="PS50181">
    <property type="entry name" value="FBOX"/>
    <property type="match status" value="1"/>
</dbReference>
<protein>
    <recommendedName>
        <fullName evidence="2">F-box domain-containing protein</fullName>
    </recommendedName>
</protein>
<dbReference type="SUPFAM" id="SSF81383">
    <property type="entry name" value="F-box domain"/>
    <property type="match status" value="1"/>
</dbReference>
<dbReference type="InterPro" id="IPR001810">
    <property type="entry name" value="F-box_dom"/>
</dbReference>
<dbReference type="GeneID" id="88182206"/>
<evidence type="ECO:0000313" key="3">
    <source>
        <dbReference type="EMBL" id="KGB80266.1"/>
    </source>
</evidence>
<evidence type="ECO:0000259" key="2">
    <source>
        <dbReference type="PROSITE" id="PS50181"/>
    </source>
</evidence>
<dbReference type="VEuPathDB" id="FungiDB:CNBG_6104"/>
<gene>
    <name evidence="3" type="ORF">CNBG_6104</name>
</gene>
<reference evidence="3 4" key="1">
    <citation type="journal article" date="2011" name="MBio">
        <title>Genome variation in Cryptococcus gattii, an emerging pathogen of immunocompetent hosts.</title>
        <authorList>
            <person name="D'Souza C.A."/>
            <person name="Kronstad J.W."/>
            <person name="Taylor G."/>
            <person name="Warren R."/>
            <person name="Yuen M."/>
            <person name="Hu G."/>
            <person name="Jung W.H."/>
            <person name="Sham A."/>
            <person name="Kidd S.E."/>
            <person name="Tangen K."/>
            <person name="Lee N."/>
            <person name="Zeilmaker T."/>
            <person name="Sawkins J."/>
            <person name="McVicker G."/>
            <person name="Shah S."/>
            <person name="Gnerre S."/>
            <person name="Griggs A."/>
            <person name="Zeng Q."/>
            <person name="Bartlett K."/>
            <person name="Li W."/>
            <person name="Wang X."/>
            <person name="Heitman J."/>
            <person name="Stajich J.E."/>
            <person name="Fraser J.A."/>
            <person name="Meyer W."/>
            <person name="Carter D."/>
            <person name="Schein J."/>
            <person name="Krzywinski M."/>
            <person name="Kwon-Chung K.J."/>
            <person name="Varma A."/>
            <person name="Wang J."/>
            <person name="Brunham R."/>
            <person name="Fyfe M."/>
            <person name="Ouellette B.F."/>
            <person name="Siddiqui A."/>
            <person name="Marra M."/>
            <person name="Jones S."/>
            <person name="Holt R."/>
            <person name="Birren B.W."/>
            <person name="Galagan J.E."/>
            <person name="Cuomo C.A."/>
        </authorList>
    </citation>
    <scope>NUCLEOTIDE SEQUENCE [LARGE SCALE GENOMIC DNA]</scope>
    <source>
        <strain evidence="3 4">R265</strain>
    </source>
</reference>
<evidence type="ECO:0000256" key="1">
    <source>
        <dbReference type="SAM" id="MobiDB-lite"/>
    </source>
</evidence>